<protein>
    <recommendedName>
        <fullName evidence="5 7">Arsenate reductase</fullName>
        <ecNumber evidence="4 7">1.20.4.1</ecNumber>
    </recommendedName>
</protein>
<dbReference type="EC" id="1.20.4.1" evidence="4 7"/>
<dbReference type="InterPro" id="IPR006660">
    <property type="entry name" value="Arsenate_reductase-like"/>
</dbReference>
<dbReference type="InterPro" id="IPR036249">
    <property type="entry name" value="Thioredoxin-like_sf"/>
</dbReference>
<comment type="catalytic activity">
    <reaction evidence="7">
        <text>[glutaredoxin]-dithiol + arsenate + glutathione + H(+) = glutathionyl-S-S-[glutaredoxin] + arsenite + H2O</text>
        <dbReference type="Rhea" id="RHEA:22016"/>
        <dbReference type="Rhea" id="RHEA-COMP:10729"/>
        <dbReference type="Rhea" id="RHEA-COMP:17668"/>
        <dbReference type="ChEBI" id="CHEBI:15377"/>
        <dbReference type="ChEBI" id="CHEBI:15378"/>
        <dbReference type="ChEBI" id="CHEBI:29242"/>
        <dbReference type="ChEBI" id="CHEBI:29950"/>
        <dbReference type="ChEBI" id="CHEBI:48597"/>
        <dbReference type="ChEBI" id="CHEBI:57925"/>
        <dbReference type="ChEBI" id="CHEBI:146199"/>
        <dbReference type="EC" id="1.20.4.1"/>
    </reaction>
</comment>
<evidence type="ECO:0000256" key="7">
    <source>
        <dbReference type="RuleBase" id="RU362029"/>
    </source>
</evidence>
<sequence length="119" mass="12933">MTTTIYHNPRCGTSRNTLALLQERGVQPEVVEYLKTPLDRAALRALIGAMGVPVMDVVRAKEAAFAELQLGEPGVSDEQLIDAMVAHPILMNRPIVVTPLGARLCRPAETVLEILPPQP</sequence>
<keyword evidence="2" id="KW-0059">Arsenical resistance</keyword>
<organism evidence="8 9">
    <name type="scientific">Acidovorax soli</name>
    <dbReference type="NCBI Taxonomy" id="592050"/>
    <lineage>
        <taxon>Bacteria</taxon>
        <taxon>Pseudomonadati</taxon>
        <taxon>Pseudomonadota</taxon>
        <taxon>Betaproteobacteria</taxon>
        <taxon>Burkholderiales</taxon>
        <taxon>Comamonadaceae</taxon>
        <taxon>Acidovorax</taxon>
    </lineage>
</organism>
<dbReference type="InterPro" id="IPR006659">
    <property type="entry name" value="Arsenate_reductase"/>
</dbReference>
<dbReference type="EMBL" id="JACHLK010000005">
    <property type="protein sequence ID" value="MBB6560210.1"/>
    <property type="molecule type" value="Genomic_DNA"/>
</dbReference>
<evidence type="ECO:0000256" key="3">
    <source>
        <dbReference type="ARBA" id="ARBA00023002"/>
    </source>
</evidence>
<evidence type="ECO:0000313" key="9">
    <source>
        <dbReference type="Proteomes" id="UP000575083"/>
    </source>
</evidence>
<dbReference type="GO" id="GO:0046685">
    <property type="term" value="P:response to arsenic-containing substance"/>
    <property type="evidence" value="ECO:0007669"/>
    <property type="project" value="UniProtKB-KW"/>
</dbReference>
<dbReference type="RefSeq" id="WP_184857981.1">
    <property type="nucleotide sequence ID" value="NZ_JACHLK010000005.1"/>
</dbReference>
<evidence type="ECO:0000256" key="6">
    <source>
        <dbReference type="PROSITE-ProRule" id="PRU01282"/>
    </source>
</evidence>
<evidence type="ECO:0000313" key="8">
    <source>
        <dbReference type="EMBL" id="MBB6560210.1"/>
    </source>
</evidence>
<dbReference type="Proteomes" id="UP000575083">
    <property type="component" value="Unassembled WGS sequence"/>
</dbReference>
<gene>
    <name evidence="8" type="ORF">HNP48_002884</name>
</gene>
<dbReference type="Pfam" id="PF03960">
    <property type="entry name" value="ArsC"/>
    <property type="match status" value="1"/>
</dbReference>
<dbReference type="PANTHER" id="PTHR30041">
    <property type="entry name" value="ARSENATE REDUCTASE"/>
    <property type="match status" value="1"/>
</dbReference>
<accession>A0A7X0PE21</accession>
<dbReference type="PROSITE" id="PS51353">
    <property type="entry name" value="ARSC"/>
    <property type="match status" value="1"/>
</dbReference>
<dbReference type="NCBIfam" id="TIGR00014">
    <property type="entry name" value="arsC"/>
    <property type="match status" value="1"/>
</dbReference>
<evidence type="ECO:0000256" key="2">
    <source>
        <dbReference type="ARBA" id="ARBA00022849"/>
    </source>
</evidence>
<evidence type="ECO:0000256" key="1">
    <source>
        <dbReference type="ARBA" id="ARBA00007198"/>
    </source>
</evidence>
<keyword evidence="9" id="KW-1185">Reference proteome</keyword>
<dbReference type="Gene3D" id="3.40.30.10">
    <property type="entry name" value="Glutaredoxin"/>
    <property type="match status" value="1"/>
</dbReference>
<dbReference type="CDD" id="cd03034">
    <property type="entry name" value="ArsC_ArsC"/>
    <property type="match status" value="1"/>
</dbReference>
<proteinExistence type="inferred from homology"/>
<keyword evidence="3 7" id="KW-0560">Oxidoreductase</keyword>
<dbReference type="AlphaFoldDB" id="A0A7X0PE21"/>
<evidence type="ECO:0000256" key="5">
    <source>
        <dbReference type="ARBA" id="ARBA00039879"/>
    </source>
</evidence>
<comment type="similarity">
    <text evidence="1 6 7">Belongs to the ArsC family.</text>
</comment>
<reference evidence="8 9" key="1">
    <citation type="submission" date="2020-08" db="EMBL/GenBank/DDBJ databases">
        <title>Functional genomics of gut bacteria from endangered species of beetles.</title>
        <authorList>
            <person name="Carlos-Shanley C."/>
        </authorList>
    </citation>
    <scope>NUCLEOTIDE SEQUENCE [LARGE SCALE GENOMIC DNA]</scope>
    <source>
        <strain evidence="8 9">S00198</strain>
    </source>
</reference>
<comment type="caution">
    <text evidence="8">The sequence shown here is derived from an EMBL/GenBank/DDBJ whole genome shotgun (WGS) entry which is preliminary data.</text>
</comment>
<evidence type="ECO:0000256" key="4">
    <source>
        <dbReference type="ARBA" id="ARBA00038969"/>
    </source>
</evidence>
<dbReference type="SUPFAM" id="SSF52833">
    <property type="entry name" value="Thioredoxin-like"/>
    <property type="match status" value="1"/>
</dbReference>
<name>A0A7X0PE21_9BURK</name>
<dbReference type="GO" id="GO:0008794">
    <property type="term" value="F:arsenate reductase (glutaredoxin) activity"/>
    <property type="evidence" value="ECO:0007669"/>
    <property type="project" value="UniProtKB-UniRule"/>
</dbReference>
<dbReference type="PANTHER" id="PTHR30041:SF5">
    <property type="entry name" value="ARSENATE REDUCTASE-RELATED"/>
    <property type="match status" value="1"/>
</dbReference>